<accession>W9QBR2</accession>
<sequence length="112" mass="12596">MAKVSKICSNGAQNTITLPKHLVPSQTKILQLFNLIEIEDVGFFELFEFEAREQLRGLLYGRWQSHGRFGYGFGCDGREVIEGSGDYAATHQMDLVNLRGFLSLMLERVVAA</sequence>
<gene>
    <name evidence="1" type="ORF">L484_009564</name>
</gene>
<organism evidence="1 2">
    <name type="scientific">Morus notabilis</name>
    <dbReference type="NCBI Taxonomy" id="981085"/>
    <lineage>
        <taxon>Eukaryota</taxon>
        <taxon>Viridiplantae</taxon>
        <taxon>Streptophyta</taxon>
        <taxon>Embryophyta</taxon>
        <taxon>Tracheophyta</taxon>
        <taxon>Spermatophyta</taxon>
        <taxon>Magnoliopsida</taxon>
        <taxon>eudicotyledons</taxon>
        <taxon>Gunneridae</taxon>
        <taxon>Pentapetalae</taxon>
        <taxon>rosids</taxon>
        <taxon>fabids</taxon>
        <taxon>Rosales</taxon>
        <taxon>Moraceae</taxon>
        <taxon>Moreae</taxon>
        <taxon>Morus</taxon>
    </lineage>
</organism>
<reference evidence="2" key="1">
    <citation type="submission" date="2013-01" db="EMBL/GenBank/DDBJ databases">
        <title>Draft Genome Sequence of a Mulberry Tree, Morus notabilis C.K. Schneid.</title>
        <authorList>
            <person name="He N."/>
            <person name="Zhao S."/>
        </authorList>
    </citation>
    <scope>NUCLEOTIDE SEQUENCE</scope>
</reference>
<proteinExistence type="predicted"/>
<evidence type="ECO:0000313" key="1">
    <source>
        <dbReference type="EMBL" id="EXB23803.1"/>
    </source>
</evidence>
<keyword evidence="2" id="KW-1185">Reference proteome</keyword>
<name>W9QBR2_9ROSA</name>
<protein>
    <submittedName>
        <fullName evidence="1">Uncharacterized protein</fullName>
    </submittedName>
</protein>
<dbReference type="Proteomes" id="UP000030645">
    <property type="component" value="Unassembled WGS sequence"/>
</dbReference>
<dbReference type="AlphaFoldDB" id="W9QBR2"/>
<dbReference type="EMBL" id="KE343326">
    <property type="protein sequence ID" value="EXB23803.1"/>
    <property type="molecule type" value="Genomic_DNA"/>
</dbReference>
<evidence type="ECO:0000313" key="2">
    <source>
        <dbReference type="Proteomes" id="UP000030645"/>
    </source>
</evidence>